<sequence length="330" mass="36460">MGDAEGAYVQLATVENKINEFIDRAVEPSTEIASHLNTKPFSLFGFQLQRAYNTKLVKPNVASKIVADGIVSVATDPRSAESLANFKKHIDVDLTDEEATEVAFVLQAASIRHHFHEFFPDPEASEYDNWDSEEARGAATLLQAAYLPESVPLADAVLDRIRTSKPASPFYASEEELAKFIKTIPKEKNVVAAIREKFGEGPQTPLSKGDEALIDAGRAIMATKVSANAAGTPAYAIRQNEIAKALARQILYRTQVQKAVSLIEMNRMQDAVDTLTPVINANEFIYMWKAFLARSRAYRGLGLITTSDKDLKSLDKLKKSLTNRHPHDLI</sequence>
<protein>
    <submittedName>
        <fullName evidence="1">Uncharacterized protein</fullName>
    </submittedName>
</protein>
<dbReference type="AlphaFoldDB" id="A0A7G2C3Q2"/>
<accession>A0A7G2C3Q2</accession>
<keyword evidence="2" id="KW-1185">Reference proteome</keyword>
<organism evidence="1 2">
    <name type="scientific">Angomonas deanei</name>
    <dbReference type="NCBI Taxonomy" id="59799"/>
    <lineage>
        <taxon>Eukaryota</taxon>
        <taxon>Discoba</taxon>
        <taxon>Euglenozoa</taxon>
        <taxon>Kinetoplastea</taxon>
        <taxon>Metakinetoplastina</taxon>
        <taxon>Trypanosomatida</taxon>
        <taxon>Trypanosomatidae</taxon>
        <taxon>Strigomonadinae</taxon>
        <taxon>Angomonas</taxon>
    </lineage>
</organism>
<proteinExistence type="predicted"/>
<evidence type="ECO:0000313" key="1">
    <source>
        <dbReference type="EMBL" id="CAD2213347.1"/>
    </source>
</evidence>
<evidence type="ECO:0000313" key="2">
    <source>
        <dbReference type="Proteomes" id="UP000515908"/>
    </source>
</evidence>
<gene>
    <name evidence="1" type="ORF">ADEAN_000078800</name>
</gene>
<name>A0A7G2C3Q2_9TRYP</name>
<dbReference type="VEuPathDB" id="TriTrypDB:ADEAN_000078800"/>
<dbReference type="EMBL" id="LR877145">
    <property type="protein sequence ID" value="CAD2213347.1"/>
    <property type="molecule type" value="Genomic_DNA"/>
</dbReference>
<dbReference type="Proteomes" id="UP000515908">
    <property type="component" value="Chromosome 01"/>
</dbReference>
<reference evidence="1 2" key="1">
    <citation type="submission" date="2020-08" db="EMBL/GenBank/DDBJ databases">
        <authorList>
            <person name="Newling K."/>
            <person name="Davey J."/>
            <person name="Forrester S."/>
        </authorList>
    </citation>
    <scope>NUCLEOTIDE SEQUENCE [LARGE SCALE GENOMIC DNA]</scope>
    <source>
        <strain evidence="2">Crithidia deanei Carvalho (ATCC PRA-265)</strain>
    </source>
</reference>